<evidence type="ECO:0000313" key="1">
    <source>
        <dbReference type="EMBL" id="SDX18096.1"/>
    </source>
</evidence>
<proteinExistence type="predicted"/>
<reference evidence="1 2" key="1">
    <citation type="submission" date="2016-10" db="EMBL/GenBank/DDBJ databases">
        <authorList>
            <person name="de Groot N.N."/>
        </authorList>
    </citation>
    <scope>NUCLEOTIDE SEQUENCE [LARGE SCALE GENOMIC DNA]</scope>
    <source>
        <strain evidence="1 2">DSM 23310</strain>
    </source>
</reference>
<accession>A0A1H2ZL36</accession>
<dbReference type="AlphaFoldDB" id="A0A1H2ZL36"/>
<name>A0A1H2ZL36_9FIRM</name>
<protein>
    <submittedName>
        <fullName evidence="1">Uncharacterized protein</fullName>
    </submittedName>
</protein>
<evidence type="ECO:0000313" key="2">
    <source>
        <dbReference type="Proteomes" id="UP000198828"/>
    </source>
</evidence>
<keyword evidence="2" id="KW-1185">Reference proteome</keyword>
<dbReference type="RefSeq" id="WP_093753059.1">
    <property type="nucleotide sequence ID" value="NZ_BSYN01000003.1"/>
</dbReference>
<organism evidence="1 2">
    <name type="scientific">Tepidimicrobium xylanilyticum</name>
    <dbReference type="NCBI Taxonomy" id="1123352"/>
    <lineage>
        <taxon>Bacteria</taxon>
        <taxon>Bacillati</taxon>
        <taxon>Bacillota</taxon>
        <taxon>Tissierellia</taxon>
        <taxon>Tissierellales</taxon>
        <taxon>Tepidimicrobiaceae</taxon>
        <taxon>Tepidimicrobium</taxon>
    </lineage>
</organism>
<dbReference type="OrthoDB" id="9812255at2"/>
<gene>
    <name evidence="1" type="ORF">SAMN05660923_01873</name>
</gene>
<dbReference type="Proteomes" id="UP000198828">
    <property type="component" value="Unassembled WGS sequence"/>
</dbReference>
<dbReference type="EMBL" id="FNNG01000007">
    <property type="protein sequence ID" value="SDX18096.1"/>
    <property type="molecule type" value="Genomic_DNA"/>
</dbReference>
<sequence>MARLIKYYILRLKYVSEYGEWVLGKLVTGDVIYKLMQEHNTFRIGRNISESLGQIKVFQLVKEVRGTGVIFSGRKPVRRYFTIINKQTIA</sequence>